<feature type="domain" description="VTT" evidence="7">
    <location>
        <begin position="69"/>
        <end position="181"/>
    </location>
</feature>
<evidence type="ECO:0000256" key="5">
    <source>
        <dbReference type="ARBA" id="ARBA00023136"/>
    </source>
</evidence>
<gene>
    <name evidence="8" type="ORF">A2610_01035</name>
</gene>
<organism evidence="8 9">
    <name type="scientific">Candidatus Wolfebacteria bacterium RIFOXYD1_FULL_48_65</name>
    <dbReference type="NCBI Taxonomy" id="1802561"/>
    <lineage>
        <taxon>Bacteria</taxon>
        <taxon>Candidatus Wolfeibacteriota</taxon>
    </lineage>
</organism>
<feature type="transmembrane region" description="Helical" evidence="6">
    <location>
        <begin position="159"/>
        <end position="180"/>
    </location>
</feature>
<evidence type="ECO:0000256" key="2">
    <source>
        <dbReference type="ARBA" id="ARBA00022475"/>
    </source>
</evidence>
<dbReference type="PANTHER" id="PTHR12677">
    <property type="entry name" value="GOLGI APPARATUS MEMBRANE PROTEIN TVP38-RELATED"/>
    <property type="match status" value="1"/>
</dbReference>
<sequence>MIMRIPYTKKELFGIGVVVALFIAAQYFARNYSVQIQSVISTEQQGVAMVLYGLFAIAAVVVAPIASLPLVPVVAAIWGSFATVVVTAIAWTLGSIIAFLLARTYGRQVIGKVVDMESMQKLEAMMGADNVFVSTLLLRMVVPVDILSYALGLFSTIRLVPYSVATAIGIVPFVVFFSYAIWIPPFWQAFIAVGIFSTVIVILKKGLKTKKVS</sequence>
<evidence type="ECO:0000313" key="9">
    <source>
        <dbReference type="Proteomes" id="UP000179057"/>
    </source>
</evidence>
<dbReference type="InterPro" id="IPR032816">
    <property type="entry name" value="VTT_dom"/>
</dbReference>
<comment type="similarity">
    <text evidence="6">Belongs to the TVP38/TMEM64 family.</text>
</comment>
<evidence type="ECO:0000256" key="6">
    <source>
        <dbReference type="RuleBase" id="RU366058"/>
    </source>
</evidence>
<comment type="caution">
    <text evidence="8">The sequence shown here is derived from an EMBL/GenBank/DDBJ whole genome shotgun (WGS) entry which is preliminary data.</text>
</comment>
<dbReference type="AlphaFoldDB" id="A0A1F8E5I5"/>
<name>A0A1F8E5I5_9BACT</name>
<evidence type="ECO:0000259" key="7">
    <source>
        <dbReference type="Pfam" id="PF09335"/>
    </source>
</evidence>
<keyword evidence="4 6" id="KW-1133">Transmembrane helix</keyword>
<keyword evidence="3 6" id="KW-0812">Transmembrane</keyword>
<dbReference type="Pfam" id="PF09335">
    <property type="entry name" value="VTT_dom"/>
    <property type="match status" value="1"/>
</dbReference>
<evidence type="ECO:0000256" key="1">
    <source>
        <dbReference type="ARBA" id="ARBA00004651"/>
    </source>
</evidence>
<evidence type="ECO:0000313" key="8">
    <source>
        <dbReference type="EMBL" id="OGM95458.1"/>
    </source>
</evidence>
<feature type="transmembrane region" description="Helical" evidence="6">
    <location>
        <begin position="12"/>
        <end position="29"/>
    </location>
</feature>
<proteinExistence type="inferred from homology"/>
<comment type="subcellular location">
    <subcellularLocation>
        <location evidence="1 6">Cell membrane</location>
        <topology evidence="1 6">Multi-pass membrane protein</topology>
    </subcellularLocation>
</comment>
<reference evidence="8 9" key="1">
    <citation type="journal article" date="2016" name="Nat. Commun.">
        <title>Thousands of microbial genomes shed light on interconnected biogeochemical processes in an aquifer system.</title>
        <authorList>
            <person name="Anantharaman K."/>
            <person name="Brown C.T."/>
            <person name="Hug L.A."/>
            <person name="Sharon I."/>
            <person name="Castelle C.J."/>
            <person name="Probst A.J."/>
            <person name="Thomas B.C."/>
            <person name="Singh A."/>
            <person name="Wilkins M.J."/>
            <person name="Karaoz U."/>
            <person name="Brodie E.L."/>
            <person name="Williams K.H."/>
            <person name="Hubbard S.S."/>
            <person name="Banfield J.F."/>
        </authorList>
    </citation>
    <scope>NUCLEOTIDE SEQUENCE [LARGE SCALE GENOMIC DNA]</scope>
</reference>
<feature type="transmembrane region" description="Helical" evidence="6">
    <location>
        <begin position="78"/>
        <end position="102"/>
    </location>
</feature>
<feature type="transmembrane region" description="Helical" evidence="6">
    <location>
        <begin position="131"/>
        <end position="152"/>
    </location>
</feature>
<keyword evidence="5 6" id="KW-0472">Membrane</keyword>
<dbReference type="InterPro" id="IPR015414">
    <property type="entry name" value="TMEM64"/>
</dbReference>
<dbReference type="PANTHER" id="PTHR12677:SF59">
    <property type="entry name" value="GOLGI APPARATUS MEMBRANE PROTEIN TVP38-RELATED"/>
    <property type="match status" value="1"/>
</dbReference>
<protein>
    <recommendedName>
        <fullName evidence="6">TVP38/TMEM64 family membrane protein</fullName>
    </recommendedName>
</protein>
<accession>A0A1F8E5I5</accession>
<dbReference type="EMBL" id="MGIV01000006">
    <property type="protein sequence ID" value="OGM95458.1"/>
    <property type="molecule type" value="Genomic_DNA"/>
</dbReference>
<evidence type="ECO:0000256" key="4">
    <source>
        <dbReference type="ARBA" id="ARBA00022989"/>
    </source>
</evidence>
<keyword evidence="2 6" id="KW-1003">Cell membrane</keyword>
<dbReference type="GO" id="GO:0005886">
    <property type="term" value="C:plasma membrane"/>
    <property type="evidence" value="ECO:0007669"/>
    <property type="project" value="UniProtKB-SubCell"/>
</dbReference>
<feature type="transmembrane region" description="Helical" evidence="6">
    <location>
        <begin position="49"/>
        <end position="71"/>
    </location>
</feature>
<feature type="transmembrane region" description="Helical" evidence="6">
    <location>
        <begin position="186"/>
        <end position="203"/>
    </location>
</feature>
<evidence type="ECO:0000256" key="3">
    <source>
        <dbReference type="ARBA" id="ARBA00022692"/>
    </source>
</evidence>
<dbReference type="Proteomes" id="UP000179057">
    <property type="component" value="Unassembled WGS sequence"/>
</dbReference>